<dbReference type="RefSeq" id="WP_092755529.1">
    <property type="nucleotide sequence ID" value="NZ_FOCG01000002.1"/>
</dbReference>
<evidence type="ECO:0000313" key="2">
    <source>
        <dbReference type="Proteomes" id="UP000199158"/>
    </source>
</evidence>
<keyword evidence="2" id="KW-1185">Reference proteome</keyword>
<proteinExistence type="predicted"/>
<dbReference type="AlphaFoldDB" id="A0A1H8D1L7"/>
<accession>A0A1H8D1L7</accession>
<gene>
    <name evidence="1" type="ORF">SAMN05216180_2433</name>
</gene>
<reference evidence="1 2" key="1">
    <citation type="submission" date="2016-10" db="EMBL/GenBank/DDBJ databases">
        <authorList>
            <person name="de Groot N.N."/>
        </authorList>
    </citation>
    <scope>NUCLEOTIDE SEQUENCE [LARGE SCALE GENOMIC DNA]</scope>
    <source>
        <strain evidence="1 2">CGMCC 1.5070</strain>
    </source>
</reference>
<dbReference type="Proteomes" id="UP000199158">
    <property type="component" value="Unassembled WGS sequence"/>
</dbReference>
<dbReference type="EMBL" id="FOCG01000002">
    <property type="protein sequence ID" value="SEN00584.1"/>
    <property type="molecule type" value="Genomic_DNA"/>
</dbReference>
<dbReference type="OrthoDB" id="1821907at2"/>
<protein>
    <submittedName>
        <fullName evidence="1">Uncharacterized protein</fullName>
    </submittedName>
</protein>
<sequence>MSHKLFDIRNLEYYKSYNVFTASKDNFRYKITPRDHIFYVEVWYGKLCYEKSQIVEKSEFTLDQDGFENLIAWLEEKYNLKPI</sequence>
<organism evidence="1 2">
    <name type="scientific">Hydrogenoanaerobacterium saccharovorans</name>
    <dbReference type="NCBI Taxonomy" id="474960"/>
    <lineage>
        <taxon>Bacteria</taxon>
        <taxon>Bacillati</taxon>
        <taxon>Bacillota</taxon>
        <taxon>Clostridia</taxon>
        <taxon>Eubacteriales</taxon>
        <taxon>Oscillospiraceae</taxon>
        <taxon>Hydrogenoanaerobacterium</taxon>
    </lineage>
</organism>
<evidence type="ECO:0000313" key="1">
    <source>
        <dbReference type="EMBL" id="SEN00584.1"/>
    </source>
</evidence>
<name>A0A1H8D1L7_9FIRM</name>